<evidence type="ECO:0000313" key="12">
    <source>
        <dbReference type="RefSeq" id="XP_022098778.1"/>
    </source>
</evidence>
<evidence type="ECO:0000256" key="5">
    <source>
        <dbReference type="ARBA" id="ARBA00022786"/>
    </source>
</evidence>
<dbReference type="Pfam" id="PF02338">
    <property type="entry name" value="OTU"/>
    <property type="match status" value="1"/>
</dbReference>
<evidence type="ECO:0000256" key="4">
    <source>
        <dbReference type="ARBA" id="ARBA00022670"/>
    </source>
</evidence>
<evidence type="ECO:0000256" key="7">
    <source>
        <dbReference type="ARBA" id="ARBA00022807"/>
    </source>
</evidence>
<accession>A0A8B7YZK0</accession>
<dbReference type="EC" id="3.4.19.12" evidence="3"/>
<organism evidence="11 12">
    <name type="scientific">Acanthaster planci</name>
    <name type="common">Crown-of-thorns starfish</name>
    <dbReference type="NCBI Taxonomy" id="133434"/>
    <lineage>
        <taxon>Eukaryota</taxon>
        <taxon>Metazoa</taxon>
        <taxon>Echinodermata</taxon>
        <taxon>Eleutherozoa</taxon>
        <taxon>Asterozoa</taxon>
        <taxon>Asteroidea</taxon>
        <taxon>Valvatacea</taxon>
        <taxon>Valvatida</taxon>
        <taxon>Acanthasteridae</taxon>
        <taxon>Acanthaster</taxon>
    </lineage>
</organism>
<dbReference type="RefSeq" id="XP_022098778.1">
    <property type="nucleotide sequence ID" value="XM_022243086.1"/>
</dbReference>
<dbReference type="PROSITE" id="PS50802">
    <property type="entry name" value="OTU"/>
    <property type="match status" value="1"/>
</dbReference>
<feature type="compositionally biased region" description="Basic and acidic residues" evidence="9">
    <location>
        <begin position="125"/>
        <end position="135"/>
    </location>
</feature>
<dbReference type="GO" id="GO:0001817">
    <property type="term" value="P:regulation of cytokine production"/>
    <property type="evidence" value="ECO:0007669"/>
    <property type="project" value="UniProtKB-ARBA"/>
</dbReference>
<sequence>MTILPKKKASQEKRGPESGENHQHHRDHGHGHHSSSHGAHGHSGTGEVRGGARPKTRSSPPRWPSSNPLDDRLVSVSSHDCRTSFDGRERLDVGHGGHGQNKRARHRSSPHRVDQASVSWLQHRGKVDDDRREEGERNEENEEGGCNSGDEYDTQPLNSEENERRFEKALKEKRNFIIKQMSPDGACLFRAVADQVYGDQEWHGIVRAHCMDYMMKNADYYSQYITEDFATYVARKRMDDCHGNHVEMQALSEMYNRNIEVYVYSTEPINTFHTINKTDNEPIRVSYHRSIHYNSVVNPDKATIGVGLGMPSFVPGLADKTLLREALRHSENTELERAMLEDKLRATDWEATNDAIEEQIARESYMQWLRDNEERARKKMIQPASATCSSAPPDSPNWWEVPNAPPTSSPSGCSHRSHHSAPHHHHGGPGTGPNSPDRAEVGNRRSPLSPPSPKPAGSSLSDQDPGKLGSTKQRSASPQVAGGRNTPSPPAGPSGISPSTCNVPLLQDIPPTEYALSEWGTEDEILASVLAQSQQEYLDTLKHHHSSGNADS</sequence>
<feature type="compositionally biased region" description="Basic residues" evidence="9">
    <location>
        <begin position="100"/>
        <end position="110"/>
    </location>
</feature>
<evidence type="ECO:0000256" key="9">
    <source>
        <dbReference type="SAM" id="MobiDB-lite"/>
    </source>
</evidence>
<gene>
    <name evidence="12" type="primary">LOC110983657</name>
</gene>
<dbReference type="PANTHER" id="PTHR12419:SF4">
    <property type="entry name" value="OTU DOMAIN-CONTAINING PROTEIN 5"/>
    <property type="match status" value="1"/>
</dbReference>
<feature type="compositionally biased region" description="Basic and acidic residues" evidence="9">
    <location>
        <begin position="9"/>
        <end position="22"/>
    </location>
</feature>
<evidence type="ECO:0000256" key="8">
    <source>
        <dbReference type="ARBA" id="ARBA00033460"/>
    </source>
</evidence>
<dbReference type="InterPro" id="IPR038765">
    <property type="entry name" value="Papain-like_cys_pep_sf"/>
</dbReference>
<feature type="region of interest" description="Disordered" evidence="9">
    <location>
        <begin position="1"/>
        <end position="164"/>
    </location>
</feature>
<dbReference type="GO" id="GO:0010629">
    <property type="term" value="P:negative regulation of gene expression"/>
    <property type="evidence" value="ECO:0007669"/>
    <property type="project" value="UniProtKB-ARBA"/>
</dbReference>
<comment type="catalytic activity">
    <reaction evidence="1">
        <text>Thiol-dependent hydrolysis of ester, thioester, amide, peptide and isopeptide bonds formed by the C-terminal Gly of ubiquitin (a 76-residue protein attached to proteins as an intracellular targeting signal).</text>
        <dbReference type="EC" id="3.4.19.12"/>
    </reaction>
</comment>
<comment type="similarity">
    <text evidence="2">Belongs to the peptidase C85 family.</text>
</comment>
<evidence type="ECO:0000256" key="6">
    <source>
        <dbReference type="ARBA" id="ARBA00022801"/>
    </source>
</evidence>
<dbReference type="GO" id="GO:0016579">
    <property type="term" value="P:protein deubiquitination"/>
    <property type="evidence" value="ECO:0007669"/>
    <property type="project" value="TreeGrafter"/>
</dbReference>
<dbReference type="GO" id="GO:0004843">
    <property type="term" value="F:cysteine-type deubiquitinase activity"/>
    <property type="evidence" value="ECO:0007669"/>
    <property type="project" value="UniProtKB-EC"/>
</dbReference>
<feature type="domain" description="OTU" evidence="10">
    <location>
        <begin position="176"/>
        <end position="299"/>
    </location>
</feature>
<keyword evidence="11" id="KW-1185">Reference proteome</keyword>
<keyword evidence="4" id="KW-0645">Protease</keyword>
<evidence type="ECO:0000256" key="3">
    <source>
        <dbReference type="ARBA" id="ARBA00012759"/>
    </source>
</evidence>
<dbReference type="OrthoDB" id="409956at2759"/>
<evidence type="ECO:0000313" key="11">
    <source>
        <dbReference type="Proteomes" id="UP000694845"/>
    </source>
</evidence>
<evidence type="ECO:0000259" key="10">
    <source>
        <dbReference type="PROSITE" id="PS50802"/>
    </source>
</evidence>
<dbReference type="GO" id="GO:0006508">
    <property type="term" value="P:proteolysis"/>
    <property type="evidence" value="ECO:0007669"/>
    <property type="project" value="UniProtKB-KW"/>
</dbReference>
<dbReference type="GO" id="GO:0061578">
    <property type="term" value="F:K63-linked deubiquitinase activity"/>
    <property type="evidence" value="ECO:0007669"/>
    <property type="project" value="TreeGrafter"/>
</dbReference>
<keyword evidence="5" id="KW-0833">Ubl conjugation pathway</keyword>
<dbReference type="PANTHER" id="PTHR12419">
    <property type="entry name" value="OTU DOMAIN CONTAINING PROTEIN"/>
    <property type="match status" value="1"/>
</dbReference>
<feature type="compositionally biased region" description="Basic residues" evidence="9">
    <location>
        <begin position="415"/>
        <end position="427"/>
    </location>
</feature>
<dbReference type="FunFam" id="3.90.70.80:FF:000002">
    <property type="entry name" value="OTU domain-containing protein 5 isoform X2"/>
    <property type="match status" value="1"/>
</dbReference>
<dbReference type="SUPFAM" id="SSF54001">
    <property type="entry name" value="Cysteine proteinases"/>
    <property type="match status" value="1"/>
</dbReference>
<feature type="region of interest" description="Disordered" evidence="9">
    <location>
        <begin position="376"/>
        <end position="506"/>
    </location>
</feature>
<protein>
    <recommendedName>
        <fullName evidence="3">ubiquitinyl hydrolase 1</fullName>
        <ecNumber evidence="3">3.4.19.12</ecNumber>
    </recommendedName>
    <alternativeName>
        <fullName evidence="8">Deubiquitinating enzyme A</fullName>
    </alternativeName>
</protein>
<evidence type="ECO:0000256" key="2">
    <source>
        <dbReference type="ARBA" id="ARBA00010407"/>
    </source>
</evidence>
<reference evidence="12" key="1">
    <citation type="submission" date="2025-08" db="UniProtKB">
        <authorList>
            <consortium name="RefSeq"/>
        </authorList>
    </citation>
    <scope>IDENTIFICATION</scope>
</reference>
<dbReference type="AlphaFoldDB" id="A0A8B7YZK0"/>
<dbReference type="InterPro" id="IPR050704">
    <property type="entry name" value="Peptidase_C85-like"/>
</dbReference>
<dbReference type="GO" id="GO:0030154">
    <property type="term" value="P:cell differentiation"/>
    <property type="evidence" value="ECO:0007669"/>
    <property type="project" value="UniProtKB-ARBA"/>
</dbReference>
<dbReference type="Gene3D" id="3.90.70.80">
    <property type="match status" value="1"/>
</dbReference>
<name>A0A8B7YZK0_ACAPL</name>
<proteinExistence type="inferred from homology"/>
<dbReference type="OMA" id="NKMHRDP"/>
<keyword evidence="7" id="KW-0788">Thiol protease</keyword>
<dbReference type="GO" id="GO:0051241">
    <property type="term" value="P:negative regulation of multicellular organismal process"/>
    <property type="evidence" value="ECO:0007669"/>
    <property type="project" value="UniProtKB-ARBA"/>
</dbReference>
<feature type="compositionally biased region" description="Basic residues" evidence="9">
    <location>
        <begin position="23"/>
        <end position="35"/>
    </location>
</feature>
<feature type="compositionally biased region" description="Basic and acidic residues" evidence="9">
    <location>
        <begin position="69"/>
        <end position="95"/>
    </location>
</feature>
<dbReference type="CTD" id="55593"/>
<dbReference type="InterPro" id="IPR003323">
    <property type="entry name" value="OTU_dom"/>
</dbReference>
<dbReference type="KEGG" id="aplc:110983657"/>
<keyword evidence="6" id="KW-0378">Hydrolase</keyword>
<dbReference type="GeneID" id="110983657"/>
<evidence type="ECO:0000256" key="1">
    <source>
        <dbReference type="ARBA" id="ARBA00000707"/>
    </source>
</evidence>
<feature type="compositionally biased region" description="Low complexity" evidence="9">
    <location>
        <begin position="57"/>
        <end position="68"/>
    </location>
</feature>
<dbReference type="Proteomes" id="UP000694845">
    <property type="component" value="Unplaced"/>
</dbReference>
<dbReference type="CDD" id="cd22752">
    <property type="entry name" value="OTU_OTUD5-like"/>
    <property type="match status" value="1"/>
</dbReference>